<gene>
    <name evidence="2" type="ORF">J1902_18610</name>
</gene>
<evidence type="ECO:0000313" key="3">
    <source>
        <dbReference type="Proteomes" id="UP000664164"/>
    </source>
</evidence>
<keyword evidence="3" id="KW-1185">Reference proteome</keyword>
<proteinExistence type="predicted"/>
<evidence type="ECO:0000313" key="2">
    <source>
        <dbReference type="EMBL" id="MBO1269941.1"/>
    </source>
</evidence>
<dbReference type="EMBL" id="JAFNLL010000075">
    <property type="protein sequence ID" value="MBO1269941.1"/>
    <property type="molecule type" value="Genomic_DNA"/>
</dbReference>
<dbReference type="Proteomes" id="UP000664164">
    <property type="component" value="Unassembled WGS sequence"/>
</dbReference>
<organism evidence="2 3">
    <name type="scientific">Arthrobacter cavernae</name>
    <dbReference type="NCBI Taxonomy" id="2817681"/>
    <lineage>
        <taxon>Bacteria</taxon>
        <taxon>Bacillati</taxon>
        <taxon>Actinomycetota</taxon>
        <taxon>Actinomycetes</taxon>
        <taxon>Micrococcales</taxon>
        <taxon>Micrococcaceae</taxon>
        <taxon>Arthrobacter</taxon>
    </lineage>
</organism>
<name>A0A939KP32_9MICC</name>
<dbReference type="InterPro" id="IPR025296">
    <property type="entry name" value="DUF4158"/>
</dbReference>
<evidence type="ECO:0000259" key="1">
    <source>
        <dbReference type="Pfam" id="PF13700"/>
    </source>
</evidence>
<comment type="caution">
    <text evidence="2">The sequence shown here is derived from an EMBL/GenBank/DDBJ whole genome shotgun (WGS) entry which is preliminary data.</text>
</comment>
<accession>A0A939KP32</accession>
<dbReference type="AlphaFoldDB" id="A0A939KP32"/>
<reference evidence="2" key="1">
    <citation type="submission" date="2021-03" db="EMBL/GenBank/DDBJ databases">
        <title>A new species, PO-11, isolated from a karst cave deposit.</title>
        <authorList>
            <person name="Zhaoxiaoyong W."/>
        </authorList>
    </citation>
    <scope>NUCLEOTIDE SEQUENCE</scope>
    <source>
        <strain evidence="2">PO-11</strain>
    </source>
</reference>
<sequence>MQELDEFLLARAMEHDSPALLFRLACEYLISARVIRPGPVMVVKRVAHARELAR</sequence>
<protein>
    <submittedName>
        <fullName evidence="2">DUF4158 domain-containing protein</fullName>
    </submittedName>
</protein>
<feature type="domain" description="DUF4158" evidence="1">
    <location>
        <begin position="2"/>
        <end position="49"/>
    </location>
</feature>
<dbReference type="Pfam" id="PF13700">
    <property type="entry name" value="DUF4158"/>
    <property type="match status" value="1"/>
</dbReference>